<gene>
    <name evidence="1" type="ORF">F0562_014188</name>
</gene>
<proteinExistence type="predicted"/>
<dbReference type="OrthoDB" id="1689146at2759"/>
<accession>A0A5J4ZR34</accession>
<dbReference type="Pfam" id="PF04578">
    <property type="entry name" value="DUF594"/>
    <property type="match status" value="1"/>
</dbReference>
<sequence length="241" mass="27496">MADDLETAKESLILWHIATELCYSIDVTDNTGKGCNRNKYRDFLMLLSDYMLYLLVIQPTLMSKVASIGQIRFRDTCAEANKFFYEENLKRKKTHVCLGVKKFFGRGKSDEGKKQPHACPNIAKFFGRGKLERDEIHIRACQSILAVNTDVKPVTVKGDRSKSVLFDASILAKELKKLEMKYGKDKWEIISRVWVELLSYAASHCRADNHAQQLSKGGELVTLVWLLMANLGLEVQFQINE</sequence>
<name>A0A5J4ZR34_9ASTE</name>
<dbReference type="PANTHER" id="PTHR31325">
    <property type="entry name" value="OS01G0798800 PROTEIN-RELATED"/>
    <property type="match status" value="1"/>
</dbReference>
<keyword evidence="2" id="KW-1185">Reference proteome</keyword>
<dbReference type="EMBL" id="CM018049">
    <property type="protein sequence ID" value="KAA8519902.1"/>
    <property type="molecule type" value="Genomic_DNA"/>
</dbReference>
<protein>
    <recommendedName>
        <fullName evidence="3">DUF4220 domain-containing protein</fullName>
    </recommendedName>
</protein>
<reference evidence="1 2" key="1">
    <citation type="submission" date="2019-09" db="EMBL/GenBank/DDBJ databases">
        <title>A chromosome-level genome assembly of the Chinese tupelo Nyssa sinensis.</title>
        <authorList>
            <person name="Yang X."/>
            <person name="Kang M."/>
            <person name="Yang Y."/>
            <person name="Xiong H."/>
            <person name="Wang M."/>
            <person name="Zhang Z."/>
            <person name="Wang Z."/>
            <person name="Wu H."/>
            <person name="Ma T."/>
            <person name="Liu J."/>
            <person name="Xi Z."/>
        </authorList>
    </citation>
    <scope>NUCLEOTIDE SEQUENCE [LARGE SCALE GENOMIC DNA]</scope>
    <source>
        <strain evidence="1">J267</strain>
        <tissue evidence="1">Leaf</tissue>
    </source>
</reference>
<dbReference type="InterPro" id="IPR007658">
    <property type="entry name" value="DUF594"/>
</dbReference>
<evidence type="ECO:0008006" key="3">
    <source>
        <dbReference type="Google" id="ProtNLM"/>
    </source>
</evidence>
<evidence type="ECO:0000313" key="1">
    <source>
        <dbReference type="EMBL" id="KAA8519902.1"/>
    </source>
</evidence>
<dbReference type="AlphaFoldDB" id="A0A5J4ZR34"/>
<evidence type="ECO:0000313" key="2">
    <source>
        <dbReference type="Proteomes" id="UP000325577"/>
    </source>
</evidence>
<organism evidence="1 2">
    <name type="scientific">Nyssa sinensis</name>
    <dbReference type="NCBI Taxonomy" id="561372"/>
    <lineage>
        <taxon>Eukaryota</taxon>
        <taxon>Viridiplantae</taxon>
        <taxon>Streptophyta</taxon>
        <taxon>Embryophyta</taxon>
        <taxon>Tracheophyta</taxon>
        <taxon>Spermatophyta</taxon>
        <taxon>Magnoliopsida</taxon>
        <taxon>eudicotyledons</taxon>
        <taxon>Gunneridae</taxon>
        <taxon>Pentapetalae</taxon>
        <taxon>asterids</taxon>
        <taxon>Cornales</taxon>
        <taxon>Nyssaceae</taxon>
        <taxon>Nyssa</taxon>
    </lineage>
</organism>
<dbReference type="Proteomes" id="UP000325577">
    <property type="component" value="Linkage Group LG6"/>
</dbReference>